<evidence type="ECO:0000313" key="8">
    <source>
        <dbReference type="Proteomes" id="UP001521785"/>
    </source>
</evidence>
<keyword evidence="6" id="KW-0539">Nucleus</keyword>
<keyword evidence="5" id="KW-0804">Transcription</keyword>
<evidence type="ECO:0000256" key="5">
    <source>
        <dbReference type="ARBA" id="ARBA00023163"/>
    </source>
</evidence>
<dbReference type="PANTHER" id="PTHR36206:SF12">
    <property type="entry name" value="ASPERCRYPTIN BIOSYNTHESIS CLUSTER-SPECIFIC TRANSCRIPTION REGULATOR ATNN-RELATED"/>
    <property type="match status" value="1"/>
</dbReference>
<dbReference type="EMBL" id="JAKJXO020000011">
    <property type="protein sequence ID" value="KAL1598671.1"/>
    <property type="molecule type" value="Genomic_DNA"/>
</dbReference>
<protein>
    <submittedName>
        <fullName evidence="7">Uncharacterized protein</fullName>
    </submittedName>
</protein>
<dbReference type="InterPro" id="IPR052360">
    <property type="entry name" value="Transcr_Regulatory_Proteins"/>
</dbReference>
<evidence type="ECO:0000256" key="6">
    <source>
        <dbReference type="ARBA" id="ARBA00023242"/>
    </source>
</evidence>
<sequence length="470" mass="52936">MTTPLIRPLSTTTTAEGSAEERSFAYFRRNTSAQFAAPFGNQLWESLVLQIGERERCVKQAIVALGALHESFTEEHLVSHLGSPITPYLLHKPSWNLTNLATKSYTCALRELKEYILPGTFNGLHVSLLCCILFTSFEWLRGSYAAATTHLRSGLYILRQWSSSASTNTPTAHFIRKQLAPMFVRLSIQARTFSQDIVPVPWLSNGLFAPLVADALQKEEDHLLAARNALDVLCGEVYLDSSSHNLFSSDFRISQPASFDFSLRLEKWLTEYHKHLLPLSSPPPHDPCPANVNLTLWYTVLSLLQATSWTDDPMALDKYTVQFRQIVDLAGLLSWSSSSPSLISRGRRASSQALSSPRFRIDMEIVPMLYHVASKCRHPVLRREAIVLLRSSASREGLWDGWAAATLAEAIMTTEEEGFNEAELCGPESIPRGQRVIKLEEVTDLQARTTRVRFQKFGEDDHGKWRTLTW</sequence>
<evidence type="ECO:0000256" key="2">
    <source>
        <dbReference type="ARBA" id="ARBA00022833"/>
    </source>
</evidence>
<evidence type="ECO:0000256" key="3">
    <source>
        <dbReference type="ARBA" id="ARBA00023015"/>
    </source>
</evidence>
<organism evidence="7 8">
    <name type="scientific">Paraconiothyrium brasiliense</name>
    <dbReference type="NCBI Taxonomy" id="300254"/>
    <lineage>
        <taxon>Eukaryota</taxon>
        <taxon>Fungi</taxon>
        <taxon>Dikarya</taxon>
        <taxon>Ascomycota</taxon>
        <taxon>Pezizomycotina</taxon>
        <taxon>Dothideomycetes</taxon>
        <taxon>Pleosporomycetidae</taxon>
        <taxon>Pleosporales</taxon>
        <taxon>Massarineae</taxon>
        <taxon>Didymosphaeriaceae</taxon>
        <taxon>Paraconiothyrium</taxon>
    </lineage>
</organism>
<keyword evidence="8" id="KW-1185">Reference proteome</keyword>
<keyword evidence="4" id="KW-0238">DNA-binding</keyword>
<keyword evidence="2" id="KW-0862">Zinc</keyword>
<comment type="caution">
    <text evidence="7">The sequence shown here is derived from an EMBL/GenBank/DDBJ whole genome shotgun (WGS) entry which is preliminary data.</text>
</comment>
<reference evidence="7 8" key="1">
    <citation type="submission" date="2024-02" db="EMBL/GenBank/DDBJ databases">
        <title>De novo assembly and annotation of 12 fungi associated with fruit tree decline syndrome in Ontario, Canada.</title>
        <authorList>
            <person name="Sulman M."/>
            <person name="Ellouze W."/>
            <person name="Ilyukhin E."/>
        </authorList>
    </citation>
    <scope>NUCLEOTIDE SEQUENCE [LARGE SCALE GENOMIC DNA]</scope>
    <source>
        <strain evidence="7 8">M42-189</strain>
    </source>
</reference>
<dbReference type="Proteomes" id="UP001521785">
    <property type="component" value="Unassembled WGS sequence"/>
</dbReference>
<name>A0ABR3R2M2_9PLEO</name>
<evidence type="ECO:0000256" key="4">
    <source>
        <dbReference type="ARBA" id="ARBA00023125"/>
    </source>
</evidence>
<evidence type="ECO:0000256" key="1">
    <source>
        <dbReference type="ARBA" id="ARBA00022723"/>
    </source>
</evidence>
<evidence type="ECO:0000313" key="7">
    <source>
        <dbReference type="EMBL" id="KAL1598671.1"/>
    </source>
</evidence>
<keyword evidence="1" id="KW-0479">Metal-binding</keyword>
<keyword evidence="3" id="KW-0805">Transcription regulation</keyword>
<accession>A0ABR3R2M2</accession>
<proteinExistence type="predicted"/>
<dbReference type="PANTHER" id="PTHR36206">
    <property type="entry name" value="ASPERCRYPTIN BIOSYNTHESIS CLUSTER-SPECIFIC TRANSCRIPTION REGULATOR ATNN-RELATED"/>
    <property type="match status" value="1"/>
</dbReference>
<gene>
    <name evidence="7" type="ORF">SLS60_007811</name>
</gene>